<dbReference type="NCBIfam" id="TIGR02447">
    <property type="entry name" value="yiiD_Cterm"/>
    <property type="match status" value="1"/>
</dbReference>
<evidence type="ECO:0000313" key="3">
    <source>
        <dbReference type="Proteomes" id="UP000001962"/>
    </source>
</evidence>
<proteinExistence type="predicted"/>
<reference evidence="3" key="1">
    <citation type="submission" date="2006-08" db="EMBL/GenBank/DDBJ databases">
        <title>Complete sequence of Alkalilimnicola ehrilichei MLHE-1.</title>
        <authorList>
            <person name="Copeland A."/>
            <person name="Lucas S."/>
            <person name="Lapidus A."/>
            <person name="Barry K."/>
            <person name="Detter J.C."/>
            <person name="Glavina del Rio T."/>
            <person name="Hammon N."/>
            <person name="Israni S."/>
            <person name="Dalin E."/>
            <person name="Tice H."/>
            <person name="Pitluck S."/>
            <person name="Sims D."/>
            <person name="Brettin T."/>
            <person name="Bruce D."/>
            <person name="Han C."/>
            <person name="Tapia R."/>
            <person name="Gilna P."/>
            <person name="Schmutz J."/>
            <person name="Larimer F."/>
            <person name="Land M."/>
            <person name="Hauser L."/>
            <person name="Kyrpides N."/>
            <person name="Mikhailova N."/>
            <person name="Oremland R.S."/>
            <person name="Hoeft S.E."/>
            <person name="Switzer-Blum J."/>
            <person name="Kulp T."/>
            <person name="King G."/>
            <person name="Tabita R."/>
            <person name="Witte B."/>
            <person name="Santini J.M."/>
            <person name="Basu P."/>
            <person name="Hollibaugh J.T."/>
            <person name="Xie G."/>
            <person name="Stolz J.F."/>
            <person name="Richardson P."/>
        </authorList>
    </citation>
    <scope>NUCLEOTIDE SEQUENCE [LARGE SCALE GENOMIC DNA]</scope>
    <source>
        <strain evidence="3">ATCC BAA-1101 / DSM 17681 / MLHE-1</strain>
    </source>
</reference>
<gene>
    <name evidence="2" type="ordered locus">Mlg_1324</name>
</gene>
<dbReference type="AlphaFoldDB" id="Q0A914"/>
<dbReference type="eggNOG" id="COG2050">
    <property type="taxonomic scope" value="Bacteria"/>
</dbReference>
<keyword evidence="3" id="KW-1185">Reference proteome</keyword>
<sequence>MAVDDNDKRALQAELHRLIPLSARMAIQVDDLGPTHITLSAPLGPNHNHAGTGFAGAIYSVCVLAGWALLRHVTEGAGQQAELVIADARMHYQRPVTGPIVAHTTLTPEQREELLQRLRTGRRVRLPLVIQVGERDDPDATLQGRYFARP</sequence>
<dbReference type="EMBL" id="CP000453">
    <property type="protein sequence ID" value="ABI56673.1"/>
    <property type="molecule type" value="Genomic_DNA"/>
</dbReference>
<dbReference type="Proteomes" id="UP000001962">
    <property type="component" value="Chromosome"/>
</dbReference>
<protein>
    <submittedName>
        <fullName evidence="2">Thioesterase domain, putative</fullName>
    </submittedName>
</protein>
<dbReference type="RefSeq" id="WP_011629068.1">
    <property type="nucleotide sequence ID" value="NC_008340.1"/>
</dbReference>
<organism evidence="2 3">
    <name type="scientific">Alkalilimnicola ehrlichii (strain ATCC BAA-1101 / DSM 17681 / MLHE-1)</name>
    <dbReference type="NCBI Taxonomy" id="187272"/>
    <lineage>
        <taxon>Bacteria</taxon>
        <taxon>Pseudomonadati</taxon>
        <taxon>Pseudomonadota</taxon>
        <taxon>Gammaproteobacteria</taxon>
        <taxon>Chromatiales</taxon>
        <taxon>Ectothiorhodospiraceae</taxon>
        <taxon>Alkalilimnicola</taxon>
    </lineage>
</organism>
<dbReference type="InterPro" id="IPR012660">
    <property type="entry name" value="YiiD_C"/>
</dbReference>
<feature type="domain" description="Thioesterase putative" evidence="1">
    <location>
        <begin position="9"/>
        <end position="148"/>
    </location>
</feature>
<dbReference type="SUPFAM" id="SSF54637">
    <property type="entry name" value="Thioesterase/thiol ester dehydrase-isomerase"/>
    <property type="match status" value="1"/>
</dbReference>
<dbReference type="Gene3D" id="3.10.129.10">
    <property type="entry name" value="Hotdog Thioesterase"/>
    <property type="match status" value="1"/>
</dbReference>
<dbReference type="KEGG" id="aeh:Mlg_1324"/>
<name>Q0A914_ALKEH</name>
<evidence type="ECO:0000313" key="2">
    <source>
        <dbReference type="EMBL" id="ABI56673.1"/>
    </source>
</evidence>
<evidence type="ECO:0000259" key="1">
    <source>
        <dbReference type="Pfam" id="PF09500"/>
    </source>
</evidence>
<dbReference type="Pfam" id="PF09500">
    <property type="entry name" value="YiiD_C"/>
    <property type="match status" value="1"/>
</dbReference>
<dbReference type="InterPro" id="IPR029069">
    <property type="entry name" value="HotDog_dom_sf"/>
</dbReference>
<accession>Q0A914</accession>
<dbReference type="HOGENOM" id="CLU_112070_0_1_6"/>